<protein>
    <submittedName>
        <fullName evidence="1">Uncharacterized protein</fullName>
    </submittedName>
</protein>
<gene>
    <name evidence="1" type="ORF">Tci_830896</name>
</gene>
<accession>A0A699Q4L5</accession>
<name>A0A699Q4L5_TANCI</name>
<organism evidence="1">
    <name type="scientific">Tanacetum cinerariifolium</name>
    <name type="common">Dalmatian daisy</name>
    <name type="synonym">Chrysanthemum cinerariifolium</name>
    <dbReference type="NCBI Taxonomy" id="118510"/>
    <lineage>
        <taxon>Eukaryota</taxon>
        <taxon>Viridiplantae</taxon>
        <taxon>Streptophyta</taxon>
        <taxon>Embryophyta</taxon>
        <taxon>Tracheophyta</taxon>
        <taxon>Spermatophyta</taxon>
        <taxon>Magnoliopsida</taxon>
        <taxon>eudicotyledons</taxon>
        <taxon>Gunneridae</taxon>
        <taxon>Pentapetalae</taxon>
        <taxon>asterids</taxon>
        <taxon>campanulids</taxon>
        <taxon>Asterales</taxon>
        <taxon>Asteraceae</taxon>
        <taxon>Asteroideae</taxon>
        <taxon>Anthemideae</taxon>
        <taxon>Anthemidinae</taxon>
        <taxon>Tanacetum</taxon>
    </lineage>
</organism>
<proteinExistence type="predicted"/>
<dbReference type="EMBL" id="BKCJ010979392">
    <property type="protein sequence ID" value="GFC58926.1"/>
    <property type="molecule type" value="Genomic_DNA"/>
</dbReference>
<feature type="non-terminal residue" evidence="1">
    <location>
        <position position="1"/>
    </location>
</feature>
<evidence type="ECO:0000313" key="1">
    <source>
        <dbReference type="EMBL" id="GFC58926.1"/>
    </source>
</evidence>
<comment type="caution">
    <text evidence="1">The sequence shown here is derived from an EMBL/GenBank/DDBJ whole genome shotgun (WGS) entry which is preliminary data.</text>
</comment>
<reference evidence="1" key="1">
    <citation type="journal article" date="2019" name="Sci. Rep.">
        <title>Draft genome of Tanacetum cinerariifolium, the natural source of mosquito coil.</title>
        <authorList>
            <person name="Yamashiro T."/>
            <person name="Shiraishi A."/>
            <person name="Satake H."/>
            <person name="Nakayama K."/>
        </authorList>
    </citation>
    <scope>NUCLEOTIDE SEQUENCE</scope>
</reference>
<dbReference type="AlphaFoldDB" id="A0A699Q4L5"/>
<sequence>PGRANQIVRRVIDDLIEFSRETFVDGYMSFFKSQQIPKSRGFINWLREEANTAKNLFRQLNAFIAEMEAIQDRGSFLTL</sequence>